<dbReference type="Gene3D" id="3.30.1490.20">
    <property type="entry name" value="ATP-grasp fold, A domain"/>
    <property type="match status" value="1"/>
</dbReference>
<dbReference type="Pfam" id="PF08443">
    <property type="entry name" value="RimK"/>
    <property type="match status" value="1"/>
</dbReference>
<keyword evidence="2" id="KW-0547">Nucleotide-binding</keyword>
<evidence type="ECO:0000259" key="4">
    <source>
        <dbReference type="PROSITE" id="PS51186"/>
    </source>
</evidence>
<dbReference type="GO" id="GO:0046872">
    <property type="term" value="F:metal ion binding"/>
    <property type="evidence" value="ECO:0007669"/>
    <property type="project" value="InterPro"/>
</dbReference>
<dbReference type="SUPFAM" id="SSF56059">
    <property type="entry name" value="Glutathione synthetase ATP-binding domain-like"/>
    <property type="match status" value="1"/>
</dbReference>
<dbReference type="GO" id="GO:0018169">
    <property type="term" value="F:ribosomal S6-glutamic acid ligase activity"/>
    <property type="evidence" value="ECO:0007669"/>
    <property type="project" value="TreeGrafter"/>
</dbReference>
<dbReference type="Proteomes" id="UP000599578">
    <property type="component" value="Unassembled WGS sequence"/>
</dbReference>
<dbReference type="GO" id="GO:0016747">
    <property type="term" value="F:acyltransferase activity, transferring groups other than amino-acyl groups"/>
    <property type="evidence" value="ECO:0007669"/>
    <property type="project" value="InterPro"/>
</dbReference>
<dbReference type="PROSITE" id="PS50975">
    <property type="entry name" value="ATP_GRASP"/>
    <property type="match status" value="1"/>
</dbReference>
<dbReference type="Gene3D" id="3.30.470.20">
    <property type="entry name" value="ATP-grasp fold, B domain"/>
    <property type="match status" value="2"/>
</dbReference>
<dbReference type="EMBL" id="BMLT01000004">
    <property type="protein sequence ID" value="GGO80803.1"/>
    <property type="molecule type" value="Genomic_DNA"/>
</dbReference>
<keyword evidence="6" id="KW-1185">Reference proteome</keyword>
<dbReference type="Gene3D" id="3.40.630.30">
    <property type="match status" value="1"/>
</dbReference>
<feature type="domain" description="N-acetyltransferase" evidence="4">
    <location>
        <begin position="105"/>
        <end position="254"/>
    </location>
</feature>
<dbReference type="NCBIfam" id="TIGR03103">
    <property type="entry name" value="trio_acet_GNAT"/>
    <property type="match status" value="1"/>
</dbReference>
<dbReference type="AlphaFoldDB" id="A0A918DS83"/>
<protein>
    <submittedName>
        <fullName evidence="5">GNAT family N-acetyltransferase</fullName>
    </submittedName>
</protein>
<proteinExistence type="predicted"/>
<dbReference type="InterPro" id="IPR017534">
    <property type="entry name" value="GNAT-acetyltransferase"/>
</dbReference>
<dbReference type="InterPro" id="IPR011761">
    <property type="entry name" value="ATP-grasp"/>
</dbReference>
<evidence type="ECO:0000259" key="3">
    <source>
        <dbReference type="PROSITE" id="PS50975"/>
    </source>
</evidence>
<dbReference type="GO" id="GO:0005524">
    <property type="term" value="F:ATP binding"/>
    <property type="evidence" value="ECO:0007669"/>
    <property type="project" value="UniProtKB-UniRule"/>
</dbReference>
<evidence type="ECO:0000256" key="1">
    <source>
        <dbReference type="ARBA" id="ARBA00023211"/>
    </source>
</evidence>
<dbReference type="InterPro" id="IPR000182">
    <property type="entry name" value="GNAT_dom"/>
</dbReference>
<dbReference type="Pfam" id="PF00583">
    <property type="entry name" value="Acetyltransf_1"/>
    <property type="match status" value="1"/>
</dbReference>
<evidence type="ECO:0000313" key="5">
    <source>
        <dbReference type="EMBL" id="GGO80803.1"/>
    </source>
</evidence>
<organism evidence="5 6">
    <name type="scientific">Marinobacterium nitratireducens</name>
    <dbReference type="NCBI Taxonomy" id="518897"/>
    <lineage>
        <taxon>Bacteria</taxon>
        <taxon>Pseudomonadati</taxon>
        <taxon>Pseudomonadota</taxon>
        <taxon>Gammaproteobacteria</taxon>
        <taxon>Oceanospirillales</taxon>
        <taxon>Oceanospirillaceae</taxon>
        <taxon>Marinobacterium</taxon>
    </lineage>
</organism>
<dbReference type="PROSITE" id="PS51186">
    <property type="entry name" value="GNAT"/>
    <property type="match status" value="1"/>
</dbReference>
<dbReference type="PANTHER" id="PTHR21621:SF0">
    <property type="entry name" value="BETA-CITRYLGLUTAMATE SYNTHASE B-RELATED"/>
    <property type="match status" value="1"/>
</dbReference>
<name>A0A918DS83_9GAMM</name>
<reference evidence="5 6" key="1">
    <citation type="journal article" date="2014" name="Int. J. Syst. Evol. Microbiol.">
        <title>Complete genome sequence of Corynebacterium casei LMG S-19264T (=DSM 44701T), isolated from a smear-ripened cheese.</title>
        <authorList>
            <consortium name="US DOE Joint Genome Institute (JGI-PGF)"/>
            <person name="Walter F."/>
            <person name="Albersmeier A."/>
            <person name="Kalinowski J."/>
            <person name="Ruckert C."/>
        </authorList>
    </citation>
    <scope>NUCLEOTIDE SEQUENCE [LARGE SCALE GENOMIC DNA]</scope>
    <source>
        <strain evidence="5 6">CGMCC 1.7286</strain>
    </source>
</reference>
<dbReference type="GO" id="GO:0009432">
    <property type="term" value="P:SOS response"/>
    <property type="evidence" value="ECO:0007669"/>
    <property type="project" value="TreeGrafter"/>
</dbReference>
<keyword evidence="1" id="KW-0464">Manganese</keyword>
<feature type="domain" description="ATP-grasp" evidence="3">
    <location>
        <begin position="323"/>
        <end position="568"/>
    </location>
</feature>
<keyword evidence="2" id="KW-0067">ATP-binding</keyword>
<comment type="caution">
    <text evidence="5">The sequence shown here is derived from an EMBL/GenBank/DDBJ whole genome shotgun (WGS) entry which is preliminary data.</text>
</comment>
<dbReference type="GO" id="GO:0005737">
    <property type="term" value="C:cytoplasm"/>
    <property type="evidence" value="ECO:0007669"/>
    <property type="project" value="TreeGrafter"/>
</dbReference>
<dbReference type="SUPFAM" id="SSF55729">
    <property type="entry name" value="Acyl-CoA N-acyltransferases (Nat)"/>
    <property type="match status" value="1"/>
</dbReference>
<dbReference type="InterPro" id="IPR013651">
    <property type="entry name" value="ATP-grasp_RimK-type"/>
</dbReference>
<accession>A0A918DS83</accession>
<dbReference type="InterPro" id="IPR016181">
    <property type="entry name" value="Acyl_CoA_acyltransferase"/>
</dbReference>
<evidence type="ECO:0000256" key="2">
    <source>
        <dbReference type="PROSITE-ProRule" id="PRU00409"/>
    </source>
</evidence>
<sequence>MTQEHPHPMTLDKTDPVRDAVPHDNVAIDCGWGRLLFAHTFETADQLLEAMRQEAPGKRDIAMYVTDPHIMMALAPQELFLDPSHAFRLDLDRYRPASSAHPGFVTRKVASAEDAEEVHNLYRRRQMVPPSPEFVLASLEREDICYFVAEDEHSGRIIGAVTGVDHVPAFDDPARGSSLWALAVDAQAEYPGVGETLTRQLAEHFRALGRHYLDLSVMHDNGNAIRLYKKLGFRRIDTFAIKYKNAFNEPLFIGEPPEEALNPYAKLIVREAQRRGIGVRVIDAAEGYFELHLGGRSLVCRESLSQLTHAVAMSRCDNKTVTHRILRQAGLRVPDQLLLKAGDEAPADDFLTRYGSVVVKPVRGEQGQGISVDIRQHQALHDAIAAARHYCDDVILEQFVDGQDLRIIVIDFKVVAAAVRRPPVVTGTGADSIRALIDKQSRRRQAATGGESRIPLDGETLRCIEEAGYGLDDILPYGEKLQVRRTANLHTGGTIHDVTAKLHPELREAAVRAAEAIDIPVTGLDFLVPDVTAPDYVIIEANERPGLANHEPQPTAERFIDLLFPQTAARS</sequence>
<dbReference type="InterPro" id="IPR013815">
    <property type="entry name" value="ATP_grasp_subdomain_1"/>
</dbReference>
<evidence type="ECO:0000313" key="6">
    <source>
        <dbReference type="Proteomes" id="UP000599578"/>
    </source>
</evidence>
<gene>
    <name evidence="5" type="ORF">GCM10011348_18320</name>
</gene>
<dbReference type="RefSeq" id="WP_188860283.1">
    <property type="nucleotide sequence ID" value="NZ_BMLT01000004.1"/>
</dbReference>
<dbReference type="PANTHER" id="PTHR21621">
    <property type="entry name" value="RIBOSOMAL PROTEIN S6 MODIFICATION PROTEIN"/>
    <property type="match status" value="1"/>
</dbReference>